<dbReference type="InterPro" id="IPR000086">
    <property type="entry name" value="NUDIX_hydrolase_dom"/>
</dbReference>
<dbReference type="EC" id="3.6.1.22" evidence="4"/>
<comment type="cofactor">
    <cofactor evidence="2">
        <name>Zn(2+)</name>
        <dbReference type="ChEBI" id="CHEBI:29105"/>
    </cofactor>
</comment>
<accession>A0A926I8N6</accession>
<dbReference type="GO" id="GO:0005829">
    <property type="term" value="C:cytosol"/>
    <property type="evidence" value="ECO:0007669"/>
    <property type="project" value="TreeGrafter"/>
</dbReference>
<comment type="catalytic activity">
    <reaction evidence="9">
        <text>a 5'-end NAD(+)-phospho-ribonucleoside in mRNA + H2O = a 5'-end phospho-adenosine-phospho-ribonucleoside in mRNA + beta-nicotinamide D-ribonucleotide + 2 H(+)</text>
        <dbReference type="Rhea" id="RHEA:60876"/>
        <dbReference type="Rhea" id="RHEA-COMP:15698"/>
        <dbReference type="Rhea" id="RHEA-COMP:15719"/>
        <dbReference type="ChEBI" id="CHEBI:14649"/>
        <dbReference type="ChEBI" id="CHEBI:15377"/>
        <dbReference type="ChEBI" id="CHEBI:15378"/>
        <dbReference type="ChEBI" id="CHEBI:144029"/>
        <dbReference type="ChEBI" id="CHEBI:144051"/>
    </reaction>
    <physiologicalReaction direction="left-to-right" evidence="9">
        <dbReference type="Rhea" id="RHEA:60877"/>
    </physiologicalReaction>
</comment>
<evidence type="ECO:0000313" key="12">
    <source>
        <dbReference type="Proteomes" id="UP000610862"/>
    </source>
</evidence>
<dbReference type="PROSITE" id="PS00893">
    <property type="entry name" value="NUDIX_BOX"/>
    <property type="match status" value="1"/>
</dbReference>
<dbReference type="Gene3D" id="3.90.79.10">
    <property type="entry name" value="Nucleoside Triphosphate Pyrophosphohydrolase"/>
    <property type="match status" value="1"/>
</dbReference>
<evidence type="ECO:0000256" key="6">
    <source>
        <dbReference type="ARBA" id="ARBA00022801"/>
    </source>
</evidence>
<name>A0A926I8N6_9FIRM</name>
<dbReference type="SUPFAM" id="SSF55811">
    <property type="entry name" value="Nudix"/>
    <property type="match status" value="1"/>
</dbReference>
<evidence type="ECO:0000256" key="2">
    <source>
        <dbReference type="ARBA" id="ARBA00001947"/>
    </source>
</evidence>
<reference evidence="11" key="1">
    <citation type="submission" date="2020-08" db="EMBL/GenBank/DDBJ databases">
        <title>Genome public.</title>
        <authorList>
            <person name="Liu C."/>
            <person name="Sun Q."/>
        </authorList>
    </citation>
    <scope>NUCLEOTIDE SEQUENCE</scope>
    <source>
        <strain evidence="11">NSJ-24</strain>
    </source>
</reference>
<keyword evidence="5" id="KW-0479">Metal-binding</keyword>
<evidence type="ECO:0000256" key="7">
    <source>
        <dbReference type="ARBA" id="ARBA00022842"/>
    </source>
</evidence>
<evidence type="ECO:0000259" key="10">
    <source>
        <dbReference type="PROSITE" id="PS51462"/>
    </source>
</evidence>
<evidence type="ECO:0000256" key="4">
    <source>
        <dbReference type="ARBA" id="ARBA00012381"/>
    </source>
</evidence>
<dbReference type="InterPro" id="IPR049734">
    <property type="entry name" value="NudC-like_C"/>
</dbReference>
<comment type="similarity">
    <text evidence="3">Belongs to the Nudix hydrolase family. NudC subfamily.</text>
</comment>
<dbReference type="InterPro" id="IPR015797">
    <property type="entry name" value="NUDIX_hydrolase-like_dom_sf"/>
</dbReference>
<dbReference type="InterPro" id="IPR050241">
    <property type="entry name" value="NAD-cap_RNA_hydrolase_NudC"/>
</dbReference>
<dbReference type="RefSeq" id="WP_177270647.1">
    <property type="nucleotide sequence ID" value="NZ_JACRTA010000001.1"/>
</dbReference>
<dbReference type="Pfam" id="PF09297">
    <property type="entry name" value="Zn_ribbon_NUD"/>
    <property type="match status" value="1"/>
</dbReference>
<keyword evidence="12" id="KW-1185">Reference proteome</keyword>
<dbReference type="PROSITE" id="PS51462">
    <property type="entry name" value="NUDIX"/>
    <property type="match status" value="1"/>
</dbReference>
<dbReference type="Pfam" id="PF00293">
    <property type="entry name" value="NUDIX"/>
    <property type="match status" value="1"/>
</dbReference>
<dbReference type="Proteomes" id="UP000610862">
    <property type="component" value="Unassembled WGS sequence"/>
</dbReference>
<dbReference type="EMBL" id="JACRTA010000001">
    <property type="protein sequence ID" value="MBC8567182.1"/>
    <property type="molecule type" value="Genomic_DNA"/>
</dbReference>
<dbReference type="Gene3D" id="3.90.79.20">
    <property type="match status" value="1"/>
</dbReference>
<proteinExistence type="inferred from homology"/>
<protein>
    <recommendedName>
        <fullName evidence="4">NAD(+) diphosphatase</fullName>
        <ecNumber evidence="4">3.6.1.22</ecNumber>
    </recommendedName>
</protein>
<feature type="domain" description="Nudix hydrolase" evidence="10">
    <location>
        <begin position="152"/>
        <end position="276"/>
    </location>
</feature>
<evidence type="ECO:0000256" key="1">
    <source>
        <dbReference type="ARBA" id="ARBA00001946"/>
    </source>
</evidence>
<dbReference type="GO" id="GO:0019677">
    <property type="term" value="P:NAD+ catabolic process"/>
    <property type="evidence" value="ECO:0007669"/>
    <property type="project" value="TreeGrafter"/>
</dbReference>
<evidence type="ECO:0000256" key="3">
    <source>
        <dbReference type="ARBA" id="ARBA00009595"/>
    </source>
</evidence>
<evidence type="ECO:0000256" key="9">
    <source>
        <dbReference type="ARBA" id="ARBA00023679"/>
    </source>
</evidence>
<dbReference type="PANTHER" id="PTHR42904">
    <property type="entry name" value="NUDIX HYDROLASE, NUDC SUBFAMILY"/>
    <property type="match status" value="1"/>
</dbReference>
<dbReference type="CDD" id="cd03429">
    <property type="entry name" value="NUDIX_NADH_pyrophosphatase_Nudt13"/>
    <property type="match status" value="1"/>
</dbReference>
<dbReference type="InterPro" id="IPR015376">
    <property type="entry name" value="Znr_NADH_PPase"/>
</dbReference>
<gene>
    <name evidence="11" type="primary">nudC</name>
    <name evidence="11" type="ORF">H8692_00200</name>
</gene>
<keyword evidence="6 11" id="KW-0378">Hydrolase</keyword>
<keyword evidence="7" id="KW-0460">Magnesium</keyword>
<comment type="caution">
    <text evidence="11">The sequence shown here is derived from an EMBL/GenBank/DDBJ whole genome shotgun (WGS) entry which is preliminary data.</text>
</comment>
<dbReference type="NCBIfam" id="NF001299">
    <property type="entry name" value="PRK00241.1"/>
    <property type="match status" value="1"/>
</dbReference>
<keyword evidence="8" id="KW-0520">NAD</keyword>
<evidence type="ECO:0000313" key="11">
    <source>
        <dbReference type="EMBL" id="MBC8567182.1"/>
    </source>
</evidence>
<dbReference type="GO" id="GO:0006742">
    <property type="term" value="P:NADP+ catabolic process"/>
    <property type="evidence" value="ECO:0007669"/>
    <property type="project" value="TreeGrafter"/>
</dbReference>
<dbReference type="InterPro" id="IPR020084">
    <property type="entry name" value="NUDIX_hydrolase_CS"/>
</dbReference>
<evidence type="ECO:0000256" key="5">
    <source>
        <dbReference type="ARBA" id="ARBA00022723"/>
    </source>
</evidence>
<dbReference type="PANTHER" id="PTHR42904:SF6">
    <property type="entry name" value="NAD-CAPPED RNA HYDROLASE NUDT12"/>
    <property type="match status" value="1"/>
</dbReference>
<dbReference type="AlphaFoldDB" id="A0A926I8N6"/>
<sequence>MIQDITPHKLDNAFRNAEPRPTDKVFVFCEGKVLASIDEEGMELPDMSSIASLFEQVQKYAVYAFSVDDKPIFLMLQDGNADKELPAGMEYIELRKLNDAKEDWLAFAAVTASHLNHWYGEHRFCGSCGSRLELSDTERATVCPQCGNVQYPRISPVIMAAVTDGDRLLVTRYAGREYKGLALIAGFVEIGESLEGALEREVMEEVGLRVKDISYFGSQPWGFSDSVISGFFVKLDGKDNIYLDENELSEAVWLSRDEIPPQDSDISITAAMIEAFRKGVKV</sequence>
<dbReference type="GO" id="GO:0046872">
    <property type="term" value="F:metal ion binding"/>
    <property type="evidence" value="ECO:0007669"/>
    <property type="project" value="UniProtKB-KW"/>
</dbReference>
<comment type="cofactor">
    <cofactor evidence="1">
        <name>Mg(2+)</name>
        <dbReference type="ChEBI" id="CHEBI:18420"/>
    </cofactor>
</comment>
<organism evidence="11 12">
    <name type="scientific">Lentihominibacter hominis</name>
    <dbReference type="NCBI Taxonomy" id="2763645"/>
    <lineage>
        <taxon>Bacteria</taxon>
        <taxon>Bacillati</taxon>
        <taxon>Bacillota</taxon>
        <taxon>Clostridia</taxon>
        <taxon>Peptostreptococcales</taxon>
        <taxon>Anaerovoracaceae</taxon>
        <taxon>Lentihominibacter</taxon>
    </lineage>
</organism>
<dbReference type="GO" id="GO:0035529">
    <property type="term" value="F:NADH pyrophosphatase activity"/>
    <property type="evidence" value="ECO:0007669"/>
    <property type="project" value="TreeGrafter"/>
</dbReference>
<evidence type="ECO:0000256" key="8">
    <source>
        <dbReference type="ARBA" id="ARBA00023027"/>
    </source>
</evidence>